<dbReference type="FunFam" id="2.40.10.10:FF:000120">
    <property type="entry name" value="Putative serine protease"/>
    <property type="match status" value="1"/>
</dbReference>
<dbReference type="PROSITE" id="PS00135">
    <property type="entry name" value="TRYPSIN_SER"/>
    <property type="match status" value="1"/>
</dbReference>
<dbReference type="SMART" id="SM00135">
    <property type="entry name" value="LY"/>
    <property type="match status" value="14"/>
</dbReference>
<evidence type="ECO:0000313" key="15">
    <source>
        <dbReference type="Proteomes" id="UP000887568"/>
    </source>
</evidence>
<feature type="repeat" description="LDL-receptor class B" evidence="10">
    <location>
        <begin position="283"/>
        <end position="325"/>
    </location>
</feature>
<dbReference type="Gene3D" id="2.60.40.10">
    <property type="entry name" value="Immunoglobulins"/>
    <property type="match status" value="2"/>
</dbReference>
<dbReference type="InterPro" id="IPR003599">
    <property type="entry name" value="Ig_sub"/>
</dbReference>
<evidence type="ECO:0000256" key="6">
    <source>
        <dbReference type="ARBA" id="ARBA00022825"/>
    </source>
</evidence>
<dbReference type="PROSITE" id="PS01186">
    <property type="entry name" value="EGF_2"/>
    <property type="match status" value="1"/>
</dbReference>
<dbReference type="InterPro" id="IPR007110">
    <property type="entry name" value="Ig-like_dom"/>
</dbReference>
<dbReference type="OMA" id="THTIESM"/>
<feature type="domain" description="Ig-like" evidence="13">
    <location>
        <begin position="1136"/>
        <end position="1235"/>
    </location>
</feature>
<keyword evidence="5" id="KW-0378">Hydrolase</keyword>
<dbReference type="InterPro" id="IPR000033">
    <property type="entry name" value="LDLR_classB_rpt"/>
</dbReference>
<dbReference type="Pfam" id="PF00431">
    <property type="entry name" value="CUB"/>
    <property type="match status" value="1"/>
</dbReference>
<dbReference type="SUPFAM" id="SSF63825">
    <property type="entry name" value="YWTD domain"/>
    <property type="match status" value="3"/>
</dbReference>
<dbReference type="SMART" id="SM00020">
    <property type="entry name" value="Tryp_SPc"/>
    <property type="match status" value="1"/>
</dbReference>
<dbReference type="Pfam" id="PF00058">
    <property type="entry name" value="Ldl_recept_b"/>
    <property type="match status" value="3"/>
</dbReference>
<dbReference type="InterPro" id="IPR000742">
    <property type="entry name" value="EGF"/>
</dbReference>
<dbReference type="SUPFAM" id="SSF57196">
    <property type="entry name" value="EGF/Laminin"/>
    <property type="match status" value="1"/>
</dbReference>
<dbReference type="GeneID" id="119737345"/>
<dbReference type="PROSITE" id="PS51120">
    <property type="entry name" value="LDLRB"/>
    <property type="match status" value="6"/>
</dbReference>
<dbReference type="OrthoDB" id="9990982at2759"/>
<dbReference type="InterPro" id="IPR009030">
    <property type="entry name" value="Growth_fac_rcpt_cys_sf"/>
</dbReference>
<feature type="repeat" description="LDL-receptor class B" evidence="10">
    <location>
        <begin position="606"/>
        <end position="648"/>
    </location>
</feature>
<dbReference type="Pfam" id="PF14670">
    <property type="entry name" value="FXa_inhibition"/>
    <property type="match status" value="2"/>
</dbReference>
<dbReference type="PROSITE" id="PS50835">
    <property type="entry name" value="IG_LIKE"/>
    <property type="match status" value="2"/>
</dbReference>
<dbReference type="Gene3D" id="2.40.10.10">
    <property type="entry name" value="Trypsin-like serine proteases"/>
    <property type="match status" value="2"/>
</dbReference>
<dbReference type="FunFam" id="2.120.10.30:FF:000241">
    <property type="entry name" value="Low-density lipoprotein receptor-related protein 6"/>
    <property type="match status" value="1"/>
</dbReference>
<keyword evidence="2" id="KW-0645">Protease</keyword>
<evidence type="ECO:0000256" key="7">
    <source>
        <dbReference type="ARBA" id="ARBA00023157"/>
    </source>
</evidence>
<reference evidence="14" key="1">
    <citation type="submission" date="2022-11" db="UniProtKB">
        <authorList>
            <consortium name="EnsemblMetazoa"/>
        </authorList>
    </citation>
    <scope>IDENTIFICATION</scope>
</reference>
<dbReference type="InterPro" id="IPR003598">
    <property type="entry name" value="Ig_sub2"/>
</dbReference>
<dbReference type="InterPro" id="IPR050778">
    <property type="entry name" value="Cueball_EGF_LRP_Nidogen"/>
</dbReference>
<evidence type="ECO:0000256" key="1">
    <source>
        <dbReference type="ARBA" id="ARBA00022536"/>
    </source>
</evidence>
<dbReference type="CDD" id="cd00190">
    <property type="entry name" value="Tryp_SPc"/>
    <property type="match status" value="1"/>
</dbReference>
<evidence type="ECO:0000256" key="2">
    <source>
        <dbReference type="ARBA" id="ARBA00022670"/>
    </source>
</evidence>
<dbReference type="PRINTS" id="PR00722">
    <property type="entry name" value="CHYMOTRYPSIN"/>
</dbReference>
<dbReference type="InterPro" id="IPR001254">
    <property type="entry name" value="Trypsin_dom"/>
</dbReference>
<proteinExistence type="predicted"/>
<dbReference type="InterPro" id="IPR009003">
    <property type="entry name" value="Peptidase_S1_PA"/>
</dbReference>
<dbReference type="SMART" id="SM00408">
    <property type="entry name" value="IGc2"/>
    <property type="match status" value="2"/>
</dbReference>
<dbReference type="InterPro" id="IPR011042">
    <property type="entry name" value="6-blade_b-propeller_TolB-like"/>
</dbReference>
<dbReference type="Pfam" id="PF00089">
    <property type="entry name" value="Trypsin"/>
    <property type="match status" value="1"/>
</dbReference>
<evidence type="ECO:0000256" key="3">
    <source>
        <dbReference type="ARBA" id="ARBA00022729"/>
    </source>
</evidence>
<dbReference type="SMART" id="SM00409">
    <property type="entry name" value="IG"/>
    <property type="match status" value="2"/>
</dbReference>
<keyword evidence="7" id="KW-1015">Disulfide bond</keyword>
<evidence type="ECO:0000256" key="10">
    <source>
        <dbReference type="PROSITE-ProRule" id="PRU00461"/>
    </source>
</evidence>
<evidence type="ECO:0000259" key="13">
    <source>
        <dbReference type="PROSITE" id="PS50835"/>
    </source>
</evidence>
<dbReference type="InterPro" id="IPR033116">
    <property type="entry name" value="TRYPSIN_SER"/>
</dbReference>
<dbReference type="FunFam" id="2.120.10.30:FF:000132">
    <property type="entry name" value="Uncharacterized protein"/>
    <property type="match status" value="1"/>
</dbReference>
<dbReference type="Gene3D" id="2.60.120.290">
    <property type="entry name" value="Spermadhesin, CUB domain"/>
    <property type="match status" value="1"/>
</dbReference>
<dbReference type="InterPro" id="IPR035914">
    <property type="entry name" value="Sperma_CUB_dom_sf"/>
</dbReference>
<keyword evidence="4" id="KW-0677">Repeat</keyword>
<keyword evidence="3" id="KW-0732">Signal</keyword>
<evidence type="ECO:0000256" key="5">
    <source>
        <dbReference type="ARBA" id="ARBA00022801"/>
    </source>
</evidence>
<name>A0A914AVN6_PATMI</name>
<dbReference type="InterPro" id="IPR043504">
    <property type="entry name" value="Peptidase_S1_PA_chymotrypsin"/>
</dbReference>
<sequence length="1597" mass="174788">MRILQCSTASVMFTQELSGLLCRAFVWFAWSLLLIAPEQVASQGNGTSTPSAECGGVFRAGSGVISSPILPGFPVRYPDNLRCEWTVVAPRSHRVKLHFSALDLQAMTSSVCRADYVEIIPDDDSGHSTLSPRYCGQQDQSLPPPVLSTGNVMRLRFITDGSLTGAGFSAFYESVRIDPPDAPIIAWLEQNQEDGTAKLQSLPADPLDYLSSGSILTNTMLTYRPANWTALAVDYHNRDFFWSDPRLKLVWHGELSGDQLVAEPLHRGTSSAVGGIAVDWLARTVYWTDAAYNWIMMSNYDGSRVRTVVEDGLESPSGIAVYPIRGWLFWADTGSKPRIERSGLDGRDRQVLIGADSGFPVGLTVDYPNNRLFWTAHGFSGTSSIFSASVDGESLTEHIRVDYNHYVFSDLTIFKGYLFVTDSTNQIHCYQKSAGVYSHYFSFNLGVRRPFGITTYADNNYVLESSGCDINPCEYLCVGGGGNRHTCLCQPGYHAIPDGTCLRDSDVLIPPPKLFVVAGDSICMYPDNLPDVPLASPGASPGQCILRHLPEAASLAVDVREGRLFYGTLGEDGTVYSVRLRSNENAVAVAGGTGRVRGIAVDWLSKLLYWTDSLLNHITVASYDGRHRKILLRDDMDQPGGIAVDPNERFIFWTYLGSGAVQVERAGLDGSNRLVILREVMEPRGITLDYETKKLYLAERATGTILAVDYTGRGRRKVFEKRDAMFTGLELYKDYLFWTEWSPTNELHAVNRLTGKHVRQLPLDGVTESAYGVAMYAESRQPHGQSSCSNSSHGCQQFCLPAPLPSDFVCACAVGYTLSQDGASCTSDLVKDNFILVTDAYLHGIYQVDLSTPDPTLQALSLVNVSSPLSVDYDPLLGMVYWSDVTEGTISRTLLTGGTQEVIVTSDLGEAPYSIVVDSRLLFWTDVESNSIKVCRLDGAYKRTLVNTSASPRALATSPNDGLLFWTWWGGDGAGIGKASVDGQDVEVLLSIEEGFLHGLAVDILGRRVYWTDARTHTIESMDLDTGRDRQTLPLGVGSRPFGLALSVAHVYWTDQASRKLMKADMTTGSNAVTVGTLDLARPNGLHSRARSTTSVVNNACSLNNGGCSGLCLPTPAGRTCACASGLTANEDGTCPTVDDTVDNSEGLEFTSRPRDVTLVVGMKIHQICSSNQPSARVDWMKDFMPLPLGKTGGIYVLSDGALVILDVDETHRGLYTCTVTGTSGDVIEATADFQFDQEDVFLMTPEAAVVPEGEDYILTCTARPASYAIRWEKNGHPVQLTDMVHVISGDSLFIREALVSDSGKYTCVAQTLGGVRVAEVTAQVTVTSQQVVEEVCGKVTSLEALSAEEGNRTFRITGGTTAKRGSSPWIARFWFNEGRTHYCGGTLLNRYWVLTGAHCITEHSVSKEDIRIRLGDHDSYSTEESEQLIGVQHIKVHDEFVDSDYDIDLALVKLAKPVGQFSDYLRPLCLPSKALARQLLKAGAMGKVAGWGRLVEGGPYPRYLTEVDVPVVGQQKCIKSTKYLVTDNMFCAGYKKKKGDACRGDSGGPLAMEHEGRWYQLGIVSWGEGCGRPGKYGFYTRLVKFLRWINQYMQDH</sequence>
<dbReference type="PROSITE" id="PS01180">
    <property type="entry name" value="CUB"/>
    <property type="match status" value="1"/>
</dbReference>
<evidence type="ECO:0000259" key="11">
    <source>
        <dbReference type="PROSITE" id="PS01180"/>
    </source>
</evidence>
<dbReference type="InterPro" id="IPR001314">
    <property type="entry name" value="Peptidase_S1A"/>
</dbReference>
<dbReference type="SUPFAM" id="SSF57184">
    <property type="entry name" value="Growth factor receptor domain"/>
    <property type="match status" value="1"/>
</dbReference>
<feature type="repeat" description="LDL-receptor class B" evidence="10">
    <location>
        <begin position="1007"/>
        <end position="1050"/>
    </location>
</feature>
<keyword evidence="1" id="KW-0245">EGF-like domain</keyword>
<dbReference type="EnsemblMetazoa" id="XM_038211636.1">
    <property type="protein sequence ID" value="XP_038067564.1"/>
    <property type="gene ID" value="LOC119737345"/>
</dbReference>
<dbReference type="Proteomes" id="UP000887568">
    <property type="component" value="Unplaced"/>
</dbReference>
<feature type="domain" description="CUB" evidence="11">
    <location>
        <begin position="54"/>
        <end position="175"/>
    </location>
</feature>
<dbReference type="PROSITE" id="PS50240">
    <property type="entry name" value="TRYPSIN_DOM"/>
    <property type="match status" value="1"/>
</dbReference>
<organism evidence="14 15">
    <name type="scientific">Patiria miniata</name>
    <name type="common">Bat star</name>
    <name type="synonym">Asterina miniata</name>
    <dbReference type="NCBI Taxonomy" id="46514"/>
    <lineage>
        <taxon>Eukaryota</taxon>
        <taxon>Metazoa</taxon>
        <taxon>Echinodermata</taxon>
        <taxon>Eleutherozoa</taxon>
        <taxon>Asterozoa</taxon>
        <taxon>Asteroidea</taxon>
        <taxon>Valvatacea</taxon>
        <taxon>Valvatida</taxon>
        <taxon>Asterinidae</taxon>
        <taxon>Patiria</taxon>
    </lineage>
</organism>
<accession>A0A914AVN6</accession>
<dbReference type="InterPro" id="IPR036179">
    <property type="entry name" value="Ig-like_dom_sf"/>
</dbReference>
<keyword evidence="15" id="KW-1185">Reference proteome</keyword>
<feature type="repeat" description="LDL-receptor class B" evidence="10">
    <location>
        <begin position="878"/>
        <end position="921"/>
    </location>
</feature>
<evidence type="ECO:0000313" key="14">
    <source>
        <dbReference type="EnsemblMetazoa" id="XP_038067564.1"/>
    </source>
</evidence>
<dbReference type="InterPro" id="IPR013098">
    <property type="entry name" value="Ig_I-set"/>
</dbReference>
<dbReference type="SUPFAM" id="SSF50494">
    <property type="entry name" value="Trypsin-like serine proteases"/>
    <property type="match status" value="1"/>
</dbReference>
<dbReference type="PANTHER" id="PTHR46513:SF44">
    <property type="entry name" value="LDL RECEPTOR RELATED PROTEIN 4"/>
    <property type="match status" value="1"/>
</dbReference>
<dbReference type="GO" id="GO:0006508">
    <property type="term" value="P:proteolysis"/>
    <property type="evidence" value="ECO:0007669"/>
    <property type="project" value="UniProtKB-KW"/>
</dbReference>
<dbReference type="Gene3D" id="2.120.10.30">
    <property type="entry name" value="TolB, C-terminal domain"/>
    <property type="match status" value="3"/>
</dbReference>
<dbReference type="SUPFAM" id="SSF49854">
    <property type="entry name" value="Spermadhesin, CUB domain"/>
    <property type="match status" value="1"/>
</dbReference>
<dbReference type="RefSeq" id="XP_038067564.1">
    <property type="nucleotide sequence ID" value="XM_038211636.1"/>
</dbReference>
<dbReference type="PANTHER" id="PTHR46513">
    <property type="entry name" value="VITELLOGENIN RECEPTOR-LIKE PROTEIN-RELATED-RELATED"/>
    <property type="match status" value="1"/>
</dbReference>
<dbReference type="CDD" id="cd00041">
    <property type="entry name" value="CUB"/>
    <property type="match status" value="1"/>
</dbReference>
<comment type="caution">
    <text evidence="9">Lacks conserved residue(s) required for the propagation of feature annotation.</text>
</comment>
<feature type="repeat" description="LDL-receptor class B" evidence="10">
    <location>
        <begin position="326"/>
        <end position="369"/>
    </location>
</feature>
<feature type="domain" description="Peptidase S1" evidence="12">
    <location>
        <begin position="1357"/>
        <end position="1595"/>
    </location>
</feature>
<dbReference type="InterPro" id="IPR013783">
    <property type="entry name" value="Ig-like_fold"/>
</dbReference>
<dbReference type="Pfam" id="PF07679">
    <property type="entry name" value="I-set"/>
    <property type="match status" value="1"/>
</dbReference>
<evidence type="ECO:0000256" key="9">
    <source>
        <dbReference type="PROSITE-ProRule" id="PRU00059"/>
    </source>
</evidence>
<evidence type="ECO:0000259" key="12">
    <source>
        <dbReference type="PROSITE" id="PS50240"/>
    </source>
</evidence>
<dbReference type="SMART" id="SM00042">
    <property type="entry name" value="CUB"/>
    <property type="match status" value="1"/>
</dbReference>
<keyword evidence="6" id="KW-0720">Serine protease</keyword>
<dbReference type="SMART" id="SM00181">
    <property type="entry name" value="EGF"/>
    <property type="match status" value="3"/>
</dbReference>
<protein>
    <submittedName>
        <fullName evidence="14">Uncharacterized protein</fullName>
    </submittedName>
</protein>
<dbReference type="GO" id="GO:0004252">
    <property type="term" value="F:serine-type endopeptidase activity"/>
    <property type="evidence" value="ECO:0007669"/>
    <property type="project" value="InterPro"/>
</dbReference>
<keyword evidence="8" id="KW-0325">Glycoprotein</keyword>
<feature type="domain" description="Ig-like" evidence="13">
    <location>
        <begin position="1239"/>
        <end position="1328"/>
    </location>
</feature>
<evidence type="ECO:0000256" key="4">
    <source>
        <dbReference type="ARBA" id="ARBA00022737"/>
    </source>
</evidence>
<feature type="repeat" description="LDL-receptor class B" evidence="10">
    <location>
        <begin position="649"/>
        <end position="692"/>
    </location>
</feature>
<dbReference type="SUPFAM" id="SSF48726">
    <property type="entry name" value="Immunoglobulin"/>
    <property type="match status" value="2"/>
</dbReference>
<evidence type="ECO:0000256" key="8">
    <source>
        <dbReference type="ARBA" id="ARBA00023180"/>
    </source>
</evidence>
<dbReference type="FunFam" id="2.60.120.290:FF:000005">
    <property type="entry name" value="Procollagen C-endopeptidase enhancer 1"/>
    <property type="match status" value="1"/>
</dbReference>
<dbReference type="InterPro" id="IPR000859">
    <property type="entry name" value="CUB_dom"/>
</dbReference>